<gene>
    <name evidence="1" type="ORF">GCM10010218_52420</name>
</gene>
<reference evidence="1" key="1">
    <citation type="journal article" date="2014" name="Int. J. Syst. Evol. Microbiol.">
        <title>Complete genome sequence of Corynebacterium casei LMG S-19264T (=DSM 44701T), isolated from a smear-ripened cheese.</title>
        <authorList>
            <consortium name="US DOE Joint Genome Institute (JGI-PGF)"/>
            <person name="Walter F."/>
            <person name="Albersmeier A."/>
            <person name="Kalinowski J."/>
            <person name="Ruckert C."/>
        </authorList>
    </citation>
    <scope>NUCLEOTIDE SEQUENCE</scope>
    <source>
        <strain evidence="1">JCM 4059</strain>
    </source>
</reference>
<proteinExistence type="predicted"/>
<accession>A0A919EFD9</accession>
<dbReference type="Proteomes" id="UP000638313">
    <property type="component" value="Unassembled WGS sequence"/>
</dbReference>
<reference evidence="1" key="2">
    <citation type="submission" date="2020-09" db="EMBL/GenBank/DDBJ databases">
        <authorList>
            <person name="Sun Q."/>
            <person name="Ohkuma M."/>
        </authorList>
    </citation>
    <scope>NUCLEOTIDE SEQUENCE</scope>
    <source>
        <strain evidence="1">JCM 4059</strain>
    </source>
</reference>
<dbReference type="EMBL" id="BNBD01000013">
    <property type="protein sequence ID" value="GHF64389.1"/>
    <property type="molecule type" value="Genomic_DNA"/>
</dbReference>
<protein>
    <submittedName>
        <fullName evidence="1">Uncharacterized protein</fullName>
    </submittedName>
</protein>
<name>A0A919EFD9_9ACTN</name>
<keyword evidence="2" id="KW-1185">Reference proteome</keyword>
<organism evidence="1 2">
    <name type="scientific">Streptomyces mashuensis</name>
    <dbReference type="NCBI Taxonomy" id="33904"/>
    <lineage>
        <taxon>Bacteria</taxon>
        <taxon>Bacillati</taxon>
        <taxon>Actinomycetota</taxon>
        <taxon>Actinomycetes</taxon>
        <taxon>Kitasatosporales</taxon>
        <taxon>Streptomycetaceae</taxon>
        <taxon>Streptomyces</taxon>
    </lineage>
</organism>
<comment type="caution">
    <text evidence="1">The sequence shown here is derived from an EMBL/GenBank/DDBJ whole genome shotgun (WGS) entry which is preliminary data.</text>
</comment>
<evidence type="ECO:0000313" key="2">
    <source>
        <dbReference type="Proteomes" id="UP000638313"/>
    </source>
</evidence>
<dbReference type="AlphaFoldDB" id="A0A919EFD9"/>
<evidence type="ECO:0000313" key="1">
    <source>
        <dbReference type="EMBL" id="GHF64389.1"/>
    </source>
</evidence>
<sequence>MVSLPRLPQRFTPVPTRWVDAPFAGPEQPVWAGAGLPVPRVDGAYVWGGNVDTPHDPLSGLAHC</sequence>